<evidence type="ECO:0000313" key="3">
    <source>
        <dbReference type="EMBL" id="KKL67645.1"/>
    </source>
</evidence>
<dbReference type="AlphaFoldDB" id="A0A0F9GDU4"/>
<gene>
    <name evidence="3" type="ORF">LCGC14_2132900</name>
</gene>
<feature type="compositionally biased region" description="Basic and acidic residues" evidence="1">
    <location>
        <begin position="82"/>
        <end position="96"/>
    </location>
</feature>
<sequence length="96" mass="10683">MPVYVYECKACGQKEEVLQPIGTTELDCPECETPMAKQPTCQALVFMKGAPSFRKRYLGTAPYTTRTLASETVKGGPGSPDPRAREQGEKWLERLE</sequence>
<evidence type="ECO:0000256" key="1">
    <source>
        <dbReference type="SAM" id="MobiDB-lite"/>
    </source>
</evidence>
<evidence type="ECO:0000259" key="2">
    <source>
        <dbReference type="SMART" id="SM00834"/>
    </source>
</evidence>
<reference evidence="3" key="1">
    <citation type="journal article" date="2015" name="Nature">
        <title>Complex archaea that bridge the gap between prokaryotes and eukaryotes.</title>
        <authorList>
            <person name="Spang A."/>
            <person name="Saw J.H."/>
            <person name="Jorgensen S.L."/>
            <person name="Zaremba-Niedzwiedzka K."/>
            <person name="Martijn J."/>
            <person name="Lind A.E."/>
            <person name="van Eijk R."/>
            <person name="Schleper C."/>
            <person name="Guy L."/>
            <person name="Ettema T.J."/>
        </authorList>
    </citation>
    <scope>NUCLEOTIDE SEQUENCE</scope>
</reference>
<dbReference type="InterPro" id="IPR013429">
    <property type="entry name" value="Regulatory_FmdB_Zinc_ribbon"/>
</dbReference>
<organism evidence="3">
    <name type="scientific">marine sediment metagenome</name>
    <dbReference type="NCBI Taxonomy" id="412755"/>
    <lineage>
        <taxon>unclassified sequences</taxon>
        <taxon>metagenomes</taxon>
        <taxon>ecological metagenomes</taxon>
    </lineage>
</organism>
<feature type="domain" description="Putative regulatory protein FmdB zinc ribbon" evidence="2">
    <location>
        <begin position="1"/>
        <end position="40"/>
    </location>
</feature>
<dbReference type="SMART" id="SM00834">
    <property type="entry name" value="CxxC_CXXC_SSSS"/>
    <property type="match status" value="1"/>
</dbReference>
<protein>
    <recommendedName>
        <fullName evidence="2">Putative regulatory protein FmdB zinc ribbon domain-containing protein</fullName>
    </recommendedName>
</protein>
<accession>A0A0F9GDU4</accession>
<dbReference type="NCBIfam" id="TIGR02605">
    <property type="entry name" value="CxxC_CxxC_SSSS"/>
    <property type="match status" value="1"/>
</dbReference>
<proteinExistence type="predicted"/>
<dbReference type="EMBL" id="LAZR01026791">
    <property type="protein sequence ID" value="KKL67645.1"/>
    <property type="molecule type" value="Genomic_DNA"/>
</dbReference>
<dbReference type="Pfam" id="PF09723">
    <property type="entry name" value="Zn_ribbon_8"/>
    <property type="match status" value="1"/>
</dbReference>
<name>A0A0F9GDU4_9ZZZZ</name>
<comment type="caution">
    <text evidence="3">The sequence shown here is derived from an EMBL/GenBank/DDBJ whole genome shotgun (WGS) entry which is preliminary data.</text>
</comment>
<feature type="region of interest" description="Disordered" evidence="1">
    <location>
        <begin position="68"/>
        <end position="96"/>
    </location>
</feature>